<keyword evidence="3" id="KW-0547">Nucleotide-binding</keyword>
<dbReference type="Pfam" id="PF23598">
    <property type="entry name" value="LRR_14"/>
    <property type="match status" value="1"/>
</dbReference>
<dbReference type="InterPro" id="IPR050905">
    <property type="entry name" value="Plant_NBS-LRR"/>
</dbReference>
<organism evidence="10 11">
    <name type="scientific">Hevea brasiliensis</name>
    <name type="common">Para rubber tree</name>
    <name type="synonym">Siphonia brasiliensis</name>
    <dbReference type="NCBI Taxonomy" id="3981"/>
    <lineage>
        <taxon>Eukaryota</taxon>
        <taxon>Viridiplantae</taxon>
        <taxon>Streptophyta</taxon>
        <taxon>Embryophyta</taxon>
        <taxon>Tracheophyta</taxon>
        <taxon>Spermatophyta</taxon>
        <taxon>Magnoliopsida</taxon>
        <taxon>eudicotyledons</taxon>
        <taxon>Gunneridae</taxon>
        <taxon>Pentapetalae</taxon>
        <taxon>rosids</taxon>
        <taxon>fabids</taxon>
        <taxon>Malpighiales</taxon>
        <taxon>Euphorbiaceae</taxon>
        <taxon>Crotonoideae</taxon>
        <taxon>Micrandreae</taxon>
        <taxon>Hevea</taxon>
    </lineage>
</organism>
<dbReference type="GO" id="GO:0005524">
    <property type="term" value="F:ATP binding"/>
    <property type="evidence" value="ECO:0007669"/>
    <property type="project" value="UniProtKB-KW"/>
</dbReference>
<reference evidence="10 11" key="1">
    <citation type="journal article" date="2020" name="Mol. Plant">
        <title>The Chromosome-Based Rubber Tree Genome Provides New Insights into Spurge Genome Evolution and Rubber Biosynthesis.</title>
        <authorList>
            <person name="Liu J."/>
            <person name="Shi C."/>
            <person name="Shi C.C."/>
            <person name="Li W."/>
            <person name="Zhang Q.J."/>
            <person name="Zhang Y."/>
            <person name="Li K."/>
            <person name="Lu H.F."/>
            <person name="Shi C."/>
            <person name="Zhu S.T."/>
            <person name="Xiao Z.Y."/>
            <person name="Nan H."/>
            <person name="Yue Y."/>
            <person name="Zhu X.G."/>
            <person name="Wu Y."/>
            <person name="Hong X.N."/>
            <person name="Fan G.Y."/>
            <person name="Tong Y."/>
            <person name="Zhang D."/>
            <person name="Mao C.L."/>
            <person name="Liu Y.L."/>
            <person name="Hao S.J."/>
            <person name="Liu W.Q."/>
            <person name="Lv M.Q."/>
            <person name="Zhang H.B."/>
            <person name="Liu Y."/>
            <person name="Hu-Tang G.R."/>
            <person name="Wang J.P."/>
            <person name="Wang J.H."/>
            <person name="Sun Y.H."/>
            <person name="Ni S.B."/>
            <person name="Chen W.B."/>
            <person name="Zhang X.C."/>
            <person name="Jiao Y.N."/>
            <person name="Eichler E.E."/>
            <person name="Li G.H."/>
            <person name="Liu X."/>
            <person name="Gao L.Z."/>
        </authorList>
    </citation>
    <scope>NUCLEOTIDE SEQUENCE [LARGE SCALE GENOMIC DNA]</scope>
    <source>
        <strain evidence="11">cv. GT1</strain>
        <tissue evidence="10">Leaf</tissue>
    </source>
</reference>
<gene>
    <name evidence="10" type="ORF">GH714_024856</name>
</gene>
<feature type="domain" description="Disease resistance R13L4/SHOC-2-like LRR" evidence="9">
    <location>
        <begin position="539"/>
        <end position="852"/>
    </location>
</feature>
<dbReference type="Proteomes" id="UP000467840">
    <property type="component" value="Chromosome 9"/>
</dbReference>
<evidence type="ECO:0000256" key="5">
    <source>
        <dbReference type="ARBA" id="ARBA00022840"/>
    </source>
</evidence>
<evidence type="ECO:0000313" key="10">
    <source>
        <dbReference type="EMBL" id="KAF2307105.1"/>
    </source>
</evidence>
<dbReference type="InterPro" id="IPR002182">
    <property type="entry name" value="NB-ARC"/>
</dbReference>
<evidence type="ECO:0000259" key="7">
    <source>
        <dbReference type="Pfam" id="PF00931"/>
    </source>
</evidence>
<feature type="domain" description="Disease resistance protein At4g27190-like leucine-rich repeats" evidence="8">
    <location>
        <begin position="1041"/>
        <end position="1188"/>
    </location>
</feature>
<dbReference type="InterPro" id="IPR055414">
    <property type="entry name" value="LRR_R13L4/SHOC2-like"/>
</dbReference>
<dbReference type="Pfam" id="PF23247">
    <property type="entry name" value="LRR_RPS2"/>
    <property type="match status" value="3"/>
</dbReference>
<dbReference type="Gene3D" id="3.40.50.300">
    <property type="entry name" value="P-loop containing nucleotide triphosphate hydrolases"/>
    <property type="match status" value="1"/>
</dbReference>
<comment type="similarity">
    <text evidence="1">Belongs to the disease resistance NB-LRR family.</text>
</comment>
<feature type="domain" description="Disease resistance protein At4g27190-like leucine-rich repeats" evidence="8">
    <location>
        <begin position="880"/>
        <end position="1019"/>
    </location>
</feature>
<keyword evidence="5" id="KW-0067">ATP-binding</keyword>
<evidence type="ECO:0000313" key="11">
    <source>
        <dbReference type="Proteomes" id="UP000467840"/>
    </source>
</evidence>
<evidence type="ECO:0000256" key="3">
    <source>
        <dbReference type="ARBA" id="ARBA00022741"/>
    </source>
</evidence>
<dbReference type="InterPro" id="IPR057135">
    <property type="entry name" value="At4g27190-like_LRR"/>
</dbReference>
<dbReference type="InterPro" id="IPR042197">
    <property type="entry name" value="Apaf_helical"/>
</dbReference>
<dbReference type="GO" id="GO:0006952">
    <property type="term" value="P:defense response"/>
    <property type="evidence" value="ECO:0007669"/>
    <property type="project" value="UniProtKB-KW"/>
</dbReference>
<feature type="coiled-coil region" evidence="6">
    <location>
        <begin position="33"/>
        <end position="60"/>
    </location>
</feature>
<dbReference type="SUPFAM" id="SSF52058">
    <property type="entry name" value="L domain-like"/>
    <property type="match status" value="1"/>
</dbReference>
<evidence type="ECO:0000256" key="2">
    <source>
        <dbReference type="ARBA" id="ARBA00022737"/>
    </source>
</evidence>
<dbReference type="PANTHER" id="PTHR33463">
    <property type="entry name" value="NB-ARC DOMAIN-CONTAINING PROTEIN-RELATED"/>
    <property type="match status" value="1"/>
</dbReference>
<dbReference type="Gene3D" id="3.80.10.10">
    <property type="entry name" value="Ribonuclease Inhibitor"/>
    <property type="match status" value="4"/>
</dbReference>
<comment type="caution">
    <text evidence="10">The sequence shown here is derived from an EMBL/GenBank/DDBJ whole genome shotgun (WGS) entry which is preliminary data.</text>
</comment>
<protein>
    <submittedName>
        <fullName evidence="10">Uncharacterized protein</fullName>
    </submittedName>
</protein>
<dbReference type="SUPFAM" id="SSF52540">
    <property type="entry name" value="P-loop containing nucleoside triphosphate hydrolases"/>
    <property type="match status" value="1"/>
</dbReference>
<dbReference type="PRINTS" id="PR00364">
    <property type="entry name" value="DISEASERSIST"/>
</dbReference>
<evidence type="ECO:0000259" key="9">
    <source>
        <dbReference type="Pfam" id="PF23598"/>
    </source>
</evidence>
<feature type="domain" description="NB-ARC" evidence="7">
    <location>
        <begin position="158"/>
        <end position="321"/>
    </location>
</feature>
<evidence type="ECO:0000256" key="4">
    <source>
        <dbReference type="ARBA" id="ARBA00022821"/>
    </source>
</evidence>
<feature type="domain" description="Disease resistance protein At4g27190-like leucine-rich repeats" evidence="8">
    <location>
        <begin position="1284"/>
        <end position="1429"/>
    </location>
</feature>
<proteinExistence type="inferred from homology"/>
<sequence length="1434" mass="164152">MEIVSSIASKVFELLVDSIVRQIKYVFNYSGNIHKLEEEVEKLTHAKQRVEHTVEEVKCNPVEEVEADVPRWFTKVNNVTEDATKILLRHEDKAKRSCFMGLCPNLIRRHQISRKASQALPIVVEAREEGNFEKVSYGITPQGIGAVKGFEAFESRTSAVEQIMNALKDADVNLIGVYGMGGVGKTTLVKQIVAQVREYGIFKLVVMATITHNPELKKVQQEIANWLDYKFDVESIEVRAARLSERIKREEKILIILDIWAAIKLEEVGIPYGLDHKGSKILMTSRNQSVLLEMGVQRDVLLEVLQHQEAWNPFEKIVGDLKDSNLRPIAIEVAKRCAGLPILIVPVATGLKNKQMFEWNEALEGLKKFDGKGDKARVHSTLELTYKFLRDEERSLFRLVGQLPPQGGHLLDLLKYSMGLGLFNQRTTLKATRDRLLKAISDLKMSCLLLEGDNHELVKMHDVVHRFAASIASKHHHVFTATYETELDEWPNKRFFEQCTSISLPYCKIPKLPEVFECPKLESFFMFNNSLLKIQENLFSRMEELKVLDLTGMHLSPLPLSLQYLENLQTLCLDGCVLEDISAIGELKQLQVLSFVQSTIARLPSEVRKLTPLRLLDLRRCQGLEVISPDVLSRLAQLEELYIGDGFVQWKGEGHDEPRNNANLSELKLLSKLSTLEVQIMDSNIMPKDLFSEKLERFRVFIGDEWDWDWDWHEYERYADYRSLRTLKLKLSRSALLERVKVLLMKTEDLYLDDLRGLRSVLYELDDQGFPELKHLHVQNSLGLGKLEEVDVSSCEIMEEIVVEESEDDEEINLIQIRSLTLDNLPQLTSFCWQGQEKVCSASQRKQKEAAVGTSSKEIVCEDEIEAPLPLFSKKIGFPNLEDIKLSGINVKMIWPNQHIESHLYIEKLTTLIVDGCGNLNYLFTSSIVGSLAQLKTLEICECKSMEEVIIAEGEGLEEEIVTKMLLHQLESLKLKDLPKLTRFCTSTLVECPALKELCIQNCPQMTTFVSNYATSNMASGSGLEIISPTLFDEKVAFPNLEQMQILNMDNLKMIWHNELHSDSFCKMKVLEVKHCEELLKIFPSMLLRDLQNLGDLVIWNCISLKEAFDLQELIKMKETVAIQLRTLYIANLPNLKHVWNEDPLGLVLFHNLSSVHVMDCPNLKFIFPASIAKNLPQLETLHIRSCGVEEIVAQDQGLEATSEFVFPCLKFLTFGELYELKCFYPGTHTLESPMLKSLAVNHCEEVNIFCTEYENLVETNKECQLMTQVLQPLFSFRKIVPNLEQLTLSRKDVTIIWQNQFPADLFRKLKVVDIHCFHDESEVFPFHLLERFRCMEKLAVACSRFKELFPYEGSIGKEKYAEILRQIRHLQLARLPDLTDIWNQDSQLDCVLQPLENLVVSECNSLITLAPSSASFQNLTTLDVWKCNGLVSW</sequence>
<evidence type="ECO:0000259" key="8">
    <source>
        <dbReference type="Pfam" id="PF23247"/>
    </source>
</evidence>
<dbReference type="Pfam" id="PF00931">
    <property type="entry name" value="NB-ARC"/>
    <property type="match status" value="1"/>
</dbReference>
<evidence type="ECO:0000256" key="1">
    <source>
        <dbReference type="ARBA" id="ARBA00008894"/>
    </source>
</evidence>
<accession>A0A6A6M3A5</accession>
<dbReference type="GO" id="GO:0043531">
    <property type="term" value="F:ADP binding"/>
    <property type="evidence" value="ECO:0007669"/>
    <property type="project" value="InterPro"/>
</dbReference>
<keyword evidence="11" id="KW-1185">Reference proteome</keyword>
<dbReference type="SUPFAM" id="SSF52047">
    <property type="entry name" value="RNI-like"/>
    <property type="match status" value="1"/>
</dbReference>
<evidence type="ECO:0000256" key="6">
    <source>
        <dbReference type="SAM" id="Coils"/>
    </source>
</evidence>
<name>A0A6A6M3A5_HEVBR</name>
<keyword evidence="6" id="KW-0175">Coiled coil</keyword>
<keyword evidence="2" id="KW-0677">Repeat</keyword>
<dbReference type="Gene3D" id="1.10.8.430">
    <property type="entry name" value="Helical domain of apoptotic protease-activating factors"/>
    <property type="match status" value="1"/>
</dbReference>
<dbReference type="InterPro" id="IPR027417">
    <property type="entry name" value="P-loop_NTPase"/>
</dbReference>
<dbReference type="EMBL" id="JAAGAX010000008">
    <property type="protein sequence ID" value="KAF2307105.1"/>
    <property type="molecule type" value="Genomic_DNA"/>
</dbReference>
<dbReference type="InterPro" id="IPR032675">
    <property type="entry name" value="LRR_dom_sf"/>
</dbReference>
<dbReference type="PANTHER" id="PTHR33463:SF181">
    <property type="entry name" value="AAA+ ATPASE DOMAIN-CONTAINING PROTEIN"/>
    <property type="match status" value="1"/>
</dbReference>
<keyword evidence="4" id="KW-0611">Plant defense</keyword>